<evidence type="ECO:0000313" key="5">
    <source>
        <dbReference type="EMBL" id="KAF3455213.1"/>
    </source>
</evidence>
<organism evidence="5 6">
    <name type="scientific">Rhamnella rubrinervis</name>
    <dbReference type="NCBI Taxonomy" id="2594499"/>
    <lineage>
        <taxon>Eukaryota</taxon>
        <taxon>Viridiplantae</taxon>
        <taxon>Streptophyta</taxon>
        <taxon>Embryophyta</taxon>
        <taxon>Tracheophyta</taxon>
        <taxon>Spermatophyta</taxon>
        <taxon>Magnoliopsida</taxon>
        <taxon>eudicotyledons</taxon>
        <taxon>Gunneridae</taxon>
        <taxon>Pentapetalae</taxon>
        <taxon>rosids</taxon>
        <taxon>fabids</taxon>
        <taxon>Rosales</taxon>
        <taxon>Rhamnaceae</taxon>
        <taxon>rhamnoid group</taxon>
        <taxon>Rhamneae</taxon>
        <taxon>Rhamnella</taxon>
    </lineage>
</organism>
<sequence>MPALGGVSRRIIPKGAGDIAHLTVISNLQVALKSPIEDGGGETQDILQSLRIFSCISDVELSCDTHATMTSLGAFLSVRYPRMLGYQFPNILHYNRLANDVFNKKQQIVAYTPPPPSPAPEQEPHHPIHVVWNPFKQVDKKKKVALSKFLKDRKSKLSTVDGFDKISKEVYNLFLANGGWLNNDGMDVVLYFIRKRIDNNSGLFPSNMIIADCFFWASMLGCYNKHVVRDPHVNEDIEQFEKNIEWASEMNDRPFSEYYTGKMPLGSSSWTHKDIVYIPVNNNGAHWGDCGVYALKYIEYLIAGRPFDFNSSYIALFKEKYAVEIFHNGM</sequence>
<dbReference type="InterPro" id="IPR038765">
    <property type="entry name" value="Papain-like_cys_pep_sf"/>
</dbReference>
<accession>A0A8K0MRF7</accession>
<comment type="caution">
    <text evidence="5">The sequence shown here is derived from an EMBL/GenBank/DDBJ whole genome shotgun (WGS) entry which is preliminary data.</text>
</comment>
<dbReference type="Proteomes" id="UP000796880">
    <property type="component" value="Unassembled WGS sequence"/>
</dbReference>
<protein>
    <recommendedName>
        <fullName evidence="4">Ubiquitin-like protease family profile domain-containing protein</fullName>
    </recommendedName>
</protein>
<keyword evidence="2" id="KW-0645">Protease</keyword>
<feature type="domain" description="Ubiquitin-like protease family profile" evidence="4">
    <location>
        <begin position="164"/>
        <end position="330"/>
    </location>
</feature>
<dbReference type="SUPFAM" id="SSF54001">
    <property type="entry name" value="Cysteine proteinases"/>
    <property type="match status" value="1"/>
</dbReference>
<keyword evidence="6" id="KW-1185">Reference proteome</keyword>
<dbReference type="EMBL" id="VOIH02000002">
    <property type="protein sequence ID" value="KAF3455213.1"/>
    <property type="molecule type" value="Genomic_DNA"/>
</dbReference>
<dbReference type="AlphaFoldDB" id="A0A8K0MRF7"/>
<keyword evidence="3" id="KW-0378">Hydrolase</keyword>
<dbReference type="Pfam" id="PF02902">
    <property type="entry name" value="Peptidase_C48"/>
    <property type="match status" value="1"/>
</dbReference>
<gene>
    <name evidence="5" type="ORF">FNV43_RR05661</name>
</gene>
<dbReference type="GO" id="GO:0006508">
    <property type="term" value="P:proteolysis"/>
    <property type="evidence" value="ECO:0007669"/>
    <property type="project" value="UniProtKB-KW"/>
</dbReference>
<name>A0A8K0MRF7_9ROSA</name>
<proteinExistence type="inferred from homology"/>
<dbReference type="PROSITE" id="PS50600">
    <property type="entry name" value="ULP_PROTEASE"/>
    <property type="match status" value="1"/>
</dbReference>
<reference evidence="5" key="1">
    <citation type="submission" date="2020-03" db="EMBL/GenBank/DDBJ databases">
        <title>A high-quality chromosome-level genome assembly of a woody plant with both climbing and erect habits, Rhamnella rubrinervis.</title>
        <authorList>
            <person name="Lu Z."/>
            <person name="Yang Y."/>
            <person name="Zhu X."/>
            <person name="Sun Y."/>
        </authorList>
    </citation>
    <scope>NUCLEOTIDE SEQUENCE</scope>
    <source>
        <strain evidence="5">BYM</strain>
        <tissue evidence="5">Leaf</tissue>
    </source>
</reference>
<evidence type="ECO:0000256" key="1">
    <source>
        <dbReference type="ARBA" id="ARBA00005234"/>
    </source>
</evidence>
<dbReference type="InterPro" id="IPR003653">
    <property type="entry name" value="Peptidase_C48_C"/>
</dbReference>
<comment type="similarity">
    <text evidence="1">Belongs to the peptidase C48 family.</text>
</comment>
<evidence type="ECO:0000256" key="2">
    <source>
        <dbReference type="ARBA" id="ARBA00022670"/>
    </source>
</evidence>
<dbReference type="GO" id="GO:0008234">
    <property type="term" value="F:cysteine-type peptidase activity"/>
    <property type="evidence" value="ECO:0007669"/>
    <property type="project" value="InterPro"/>
</dbReference>
<evidence type="ECO:0000259" key="4">
    <source>
        <dbReference type="PROSITE" id="PS50600"/>
    </source>
</evidence>
<dbReference type="Gene3D" id="3.40.395.10">
    <property type="entry name" value="Adenoviral Proteinase, Chain A"/>
    <property type="match status" value="2"/>
</dbReference>
<evidence type="ECO:0000256" key="3">
    <source>
        <dbReference type="ARBA" id="ARBA00022801"/>
    </source>
</evidence>
<dbReference type="OrthoDB" id="1680482at2759"/>
<evidence type="ECO:0000313" key="6">
    <source>
        <dbReference type="Proteomes" id="UP000796880"/>
    </source>
</evidence>